<dbReference type="AlphaFoldDB" id="A0A941FKE7"/>
<protein>
    <recommendedName>
        <fullName evidence="1">SCP2 domain-containing protein</fullName>
    </recommendedName>
</protein>
<evidence type="ECO:0000259" key="1">
    <source>
        <dbReference type="Pfam" id="PF02036"/>
    </source>
</evidence>
<name>A0A941FKE7_9BACI</name>
<evidence type="ECO:0000313" key="3">
    <source>
        <dbReference type="Proteomes" id="UP000680045"/>
    </source>
</evidence>
<dbReference type="SUPFAM" id="SSF55718">
    <property type="entry name" value="SCP-like"/>
    <property type="match status" value="1"/>
</dbReference>
<dbReference type="EMBL" id="JAGTPW010000051">
    <property type="protein sequence ID" value="MBR8645800.1"/>
    <property type="molecule type" value="Genomic_DNA"/>
</dbReference>
<sequence length="47" mass="5012">MASNPDAALTLDRITFYQIALGREDLSKMEAAGKVAISGDKNSLKIS</sequence>
<accession>A0A941FKE7</accession>
<dbReference type="InterPro" id="IPR036527">
    <property type="entry name" value="SCP2_sterol-bd_dom_sf"/>
</dbReference>
<dbReference type="Proteomes" id="UP000680045">
    <property type="component" value="Unassembled WGS sequence"/>
</dbReference>
<dbReference type="Gene3D" id="3.30.1050.10">
    <property type="entry name" value="SCP2 sterol-binding domain"/>
    <property type="match status" value="1"/>
</dbReference>
<dbReference type="Pfam" id="PF02036">
    <property type="entry name" value="SCP2"/>
    <property type="match status" value="1"/>
</dbReference>
<organism evidence="2 3">
    <name type="scientific">Peribacillus frigoritolerans</name>
    <dbReference type="NCBI Taxonomy" id="450367"/>
    <lineage>
        <taxon>Bacteria</taxon>
        <taxon>Bacillati</taxon>
        <taxon>Bacillota</taxon>
        <taxon>Bacilli</taxon>
        <taxon>Bacillales</taxon>
        <taxon>Bacillaceae</taxon>
        <taxon>Peribacillus</taxon>
    </lineage>
</organism>
<proteinExistence type="predicted"/>
<comment type="caution">
    <text evidence="2">The sequence shown here is derived from an EMBL/GenBank/DDBJ whole genome shotgun (WGS) entry which is preliminary data.</text>
</comment>
<gene>
    <name evidence="2" type="ORF">KEH51_22850</name>
</gene>
<reference evidence="2" key="1">
    <citation type="submission" date="2021-04" db="EMBL/GenBank/DDBJ databases">
        <title>Whole genome sequencing of Enterococci isolates from hospitalized patients.</title>
        <authorList>
            <person name="Ogoti B.M."/>
            <person name="Onyambu F.G."/>
        </authorList>
    </citation>
    <scope>NUCLEOTIDE SEQUENCE</scope>
    <source>
        <strain evidence="2">242</strain>
    </source>
</reference>
<dbReference type="InterPro" id="IPR003033">
    <property type="entry name" value="SCP2_sterol-bd_dom"/>
</dbReference>
<feature type="domain" description="SCP2" evidence="1">
    <location>
        <begin position="3"/>
        <end position="40"/>
    </location>
</feature>
<evidence type="ECO:0000313" key="2">
    <source>
        <dbReference type="EMBL" id="MBR8645800.1"/>
    </source>
</evidence>